<name>A0ABW4MN32_9BACI</name>
<dbReference type="RefSeq" id="WP_388038136.1">
    <property type="nucleotide sequence ID" value="NZ_JBHUEK010000017.1"/>
</dbReference>
<feature type="transmembrane region" description="Helical" evidence="1">
    <location>
        <begin position="95"/>
        <end position="116"/>
    </location>
</feature>
<evidence type="ECO:0000313" key="2">
    <source>
        <dbReference type="EMBL" id="MFD1779218.1"/>
    </source>
</evidence>
<gene>
    <name evidence="2" type="ORF">ACFSFW_11115</name>
</gene>
<dbReference type="Proteomes" id="UP001597227">
    <property type="component" value="Unassembled WGS sequence"/>
</dbReference>
<evidence type="ECO:0000313" key="3">
    <source>
        <dbReference type="Proteomes" id="UP001597227"/>
    </source>
</evidence>
<keyword evidence="1" id="KW-0472">Membrane</keyword>
<reference evidence="3" key="1">
    <citation type="journal article" date="2019" name="Int. J. Syst. Evol. Microbiol.">
        <title>The Global Catalogue of Microorganisms (GCM) 10K type strain sequencing project: providing services to taxonomists for standard genome sequencing and annotation.</title>
        <authorList>
            <consortium name="The Broad Institute Genomics Platform"/>
            <consortium name="The Broad Institute Genome Sequencing Center for Infectious Disease"/>
            <person name="Wu L."/>
            <person name="Ma J."/>
        </authorList>
    </citation>
    <scope>NUCLEOTIDE SEQUENCE [LARGE SCALE GENOMIC DNA]</scope>
    <source>
        <strain evidence="3">CCUG 15531</strain>
    </source>
</reference>
<evidence type="ECO:0000256" key="1">
    <source>
        <dbReference type="SAM" id="Phobius"/>
    </source>
</evidence>
<feature type="transmembrane region" description="Helical" evidence="1">
    <location>
        <begin position="159"/>
        <end position="178"/>
    </location>
</feature>
<dbReference type="InterPro" id="IPR053170">
    <property type="entry name" value="Transcription_regulator"/>
</dbReference>
<dbReference type="PANTHER" id="PTHR40031">
    <property type="entry name" value="HYPOTHETICAL MEMBRANE SPANNING PROTEIN"/>
    <property type="match status" value="1"/>
</dbReference>
<feature type="transmembrane region" description="Helical" evidence="1">
    <location>
        <begin position="69"/>
        <end position="89"/>
    </location>
</feature>
<organism evidence="2 3">
    <name type="scientific">Fredinandcohnia salidurans</name>
    <dbReference type="NCBI Taxonomy" id="2595041"/>
    <lineage>
        <taxon>Bacteria</taxon>
        <taxon>Bacillati</taxon>
        <taxon>Bacillota</taxon>
        <taxon>Bacilli</taxon>
        <taxon>Bacillales</taxon>
        <taxon>Bacillaceae</taxon>
        <taxon>Fredinandcohnia</taxon>
    </lineage>
</organism>
<dbReference type="InterPro" id="IPR007404">
    <property type="entry name" value="YdjM-like"/>
</dbReference>
<keyword evidence="1" id="KW-1133">Transmembrane helix</keyword>
<feature type="transmembrane region" description="Helical" evidence="1">
    <location>
        <begin position="128"/>
        <end position="153"/>
    </location>
</feature>
<dbReference type="Pfam" id="PF04307">
    <property type="entry name" value="YdjM"/>
    <property type="match status" value="1"/>
</dbReference>
<accession>A0ABW4MN32</accession>
<comment type="caution">
    <text evidence="2">The sequence shown here is derived from an EMBL/GenBank/DDBJ whole genome shotgun (WGS) entry which is preliminary data.</text>
</comment>
<dbReference type="PANTHER" id="PTHR40031:SF1">
    <property type="entry name" value="MEMBRANE-BOUND METAL-DEPENDENT HYDROLASE"/>
    <property type="match status" value="1"/>
</dbReference>
<protein>
    <submittedName>
        <fullName evidence="2">Metal-dependent hydrolase</fullName>
    </submittedName>
</protein>
<keyword evidence="3" id="KW-1185">Reference proteome</keyword>
<dbReference type="EMBL" id="JBHUEK010000017">
    <property type="protein sequence ID" value="MFD1779218.1"/>
    <property type="molecule type" value="Genomic_DNA"/>
</dbReference>
<dbReference type="GO" id="GO:0016787">
    <property type="term" value="F:hydrolase activity"/>
    <property type="evidence" value="ECO:0007669"/>
    <property type="project" value="UniProtKB-KW"/>
</dbReference>
<proteinExistence type="predicted"/>
<keyword evidence="1" id="KW-0812">Transmembrane</keyword>
<sequence length="318" mass="36403">MDTATHIMTGVGLAGLSFLDPTVAHHPEILSSIVFCTVVGSNAPDVDVIHKFRGNEIYVQKHRGYSHSIPAQGFLILGIAGVATIANGGLYFSTFLFWSFLAVLLHVLSDICNIYGTQALRPWNNKWIALNILPIFDPFIMLLHILGTVLWIIGLPPGIMFLSVYILVLFYILLRYVIQQKLKKQLLSYSSSGVSYTLIPMFRINHWGIIASFNDRYKLGKYENNRITWSKDLVKANKKNKIISATHKDTFVHFLRKHSEYVHANIIEKMDGYEVHWYDLRYQSRLDEPYVAIIKLDRKLNFVKSEVKRGFITVIEKA</sequence>
<keyword evidence="2" id="KW-0378">Hydrolase</keyword>